<dbReference type="InterPro" id="IPR020845">
    <property type="entry name" value="AMP-binding_CS"/>
</dbReference>
<evidence type="ECO:0000313" key="7">
    <source>
        <dbReference type="EMBL" id="KAG5635590.1"/>
    </source>
</evidence>
<feature type="domain" description="Carrier" evidence="5">
    <location>
        <begin position="580"/>
        <end position="622"/>
    </location>
</feature>
<proteinExistence type="predicted"/>
<protein>
    <submittedName>
        <fullName evidence="7">NRPS-like protein biosynthetic cluster</fullName>
    </submittedName>
</protein>
<dbReference type="InterPro" id="IPR013120">
    <property type="entry name" value="FAR_NAD-bd"/>
</dbReference>
<dbReference type="Pfam" id="PF00501">
    <property type="entry name" value="AMP-binding"/>
    <property type="match status" value="1"/>
</dbReference>
<evidence type="ECO:0000259" key="6">
    <source>
        <dbReference type="Pfam" id="PF07993"/>
    </source>
</evidence>
<keyword evidence="1" id="KW-0596">Phosphopantetheine</keyword>
<dbReference type="SUPFAM" id="SSF56801">
    <property type="entry name" value="Acetyl-CoA synthetase-like"/>
    <property type="match status" value="1"/>
</dbReference>
<dbReference type="OrthoDB" id="429813at2759"/>
<dbReference type="Gene3D" id="3.40.50.12780">
    <property type="entry name" value="N-terminal domain of ligase-like"/>
    <property type="match status" value="1"/>
</dbReference>
<feature type="domain" description="Thioester reductase (TE)" evidence="6">
    <location>
        <begin position="718"/>
        <end position="977"/>
    </location>
</feature>
<reference evidence="7" key="1">
    <citation type="submission" date="2021-02" db="EMBL/GenBank/DDBJ databases">
        <authorList>
            <person name="Nieuwenhuis M."/>
            <person name="Van De Peppel L.J.J."/>
        </authorList>
    </citation>
    <scope>NUCLEOTIDE SEQUENCE</scope>
    <source>
        <strain evidence="7">D49</strain>
    </source>
</reference>
<dbReference type="InterPro" id="IPR036736">
    <property type="entry name" value="ACP-like_sf"/>
</dbReference>
<dbReference type="AlphaFoldDB" id="A0A9P7FUK4"/>
<dbReference type="SUPFAM" id="SSF47336">
    <property type="entry name" value="ACP-like"/>
    <property type="match status" value="1"/>
</dbReference>
<gene>
    <name evidence="7" type="ORF">H0H81_010718</name>
</gene>
<keyword evidence="3" id="KW-0472">Membrane</keyword>
<dbReference type="Gene3D" id="1.10.1200.10">
    <property type="entry name" value="ACP-like"/>
    <property type="match status" value="1"/>
</dbReference>
<dbReference type="PANTHER" id="PTHR43439:SF2">
    <property type="entry name" value="ENZYME, PUTATIVE (JCVI)-RELATED"/>
    <property type="match status" value="1"/>
</dbReference>
<evidence type="ECO:0000256" key="1">
    <source>
        <dbReference type="ARBA" id="ARBA00022450"/>
    </source>
</evidence>
<sequence>MSPALAHSTFIRPEIDLGYTQHKNGVKTLPELIEYDALHNPDHTFGVQNCSGEDVSPHIITFSQLQSAVEFASWWLIASGCTTGRTRRDERVAPVGILLGSDIGIFIYMAALLRIGTPVLLLSSRLTPVAIAHLLKETSPSVVLISSHVARSSKEALGILRSEAGTILPTLLDALGYEQLLKPKHKWQDIQVPPVYTQHRREDLDAIIMHSSGTTGLPKPIFHGQAYPLIYAACHRLPEQQEPFRFNVSTLPLYHGFGLLAPALSLSVGMPFILPPASTIPTAKYTLMALQSNGARYLFSVPSILEELLRLPNDEGLEALASLEIVASGGAPMKECVGNELSAAGVNLLNHWGCTELGAIAPIEKVPPGYDWHYLMPRSDIDLQIIPLDNGSKSYRLVGCPPGWRACFEVQDLLMRNPKDHNQYRIMGRTDDLLVLSTGEKVRPTSLELAVAEHPDVKDVLAFGAGQFCLGLLVELGHGFKGDLNVPETLETLLASINPYLEHGNSFTDQHGKVSSEMIIFTREDTKPFARTDKGSLARKTILTAFDPEIKACYERVDLRKASPLPSAYDDDGYALLNCIRSLVQAITHTNDIPDTLDFFESGMDSLQASRLRRSIQNSLRVTPNLPNPIPELEPNFCFEHSSVEKLHRAVAHIISGSQIDSTPRESRRERRIQAMEDMVEKYRDALSSFSSIAAHSRISRKRRGYSGQSGQKNVVLLTGSTGSLGCFLLSKLANDPKVSKVICLNRRHIGIATHQQRQAKLMEKRGALMSTHAWDKVVLHGGDLSRADFGLCQEQFAEVRRHSDRLVVHLTDRSVQLLEVTHIVHNAWPINFNRSLSSFEPHVRGLCNLIGLALLSAGNRSAGSAPTRLLFASSIAVVGLFPRLHSHGPFEVPETPLGAENVAEFGYPEAKWVCEQLLLAADELFGGACSLDEPLLQGSNVRIGQMTGAEGSGAWNESEHFPIMVRTSQQLGALPALEGVSQILLSGSLIQRLVCAFQSLSWLPVNRAGDVLTELLFSKAFRPFYHVENPSRQSWSGIISNLASILGGAHGPMISIPLQKWLARVRGLGEDPVRNPAYKIIAFLERDFVPMSNGTVILRTSRTRLDSPTMIKSTAVDKKHLEEYVSYWRSVET</sequence>
<dbReference type="InterPro" id="IPR009081">
    <property type="entry name" value="PP-bd_ACP"/>
</dbReference>
<reference evidence="7" key="2">
    <citation type="submission" date="2021-10" db="EMBL/GenBank/DDBJ databases">
        <title>Phylogenomics reveals ancestral predisposition of the termite-cultivated fungus Termitomyces towards a domesticated lifestyle.</title>
        <authorList>
            <person name="Auxier B."/>
            <person name="Grum-Grzhimaylo A."/>
            <person name="Cardenas M.E."/>
            <person name="Lodge J.D."/>
            <person name="Laessoe T."/>
            <person name="Pedersen O."/>
            <person name="Smith M.E."/>
            <person name="Kuyper T.W."/>
            <person name="Franco-Molano E.A."/>
            <person name="Baroni T.J."/>
            <person name="Aanen D.K."/>
        </authorList>
    </citation>
    <scope>NUCLEOTIDE SEQUENCE</scope>
    <source>
        <strain evidence="7">D49</strain>
    </source>
</reference>
<dbReference type="InterPro" id="IPR036291">
    <property type="entry name" value="NAD(P)-bd_dom_sf"/>
</dbReference>
<dbReference type="Pfam" id="PF07993">
    <property type="entry name" value="NAD_binding_4"/>
    <property type="match status" value="1"/>
</dbReference>
<evidence type="ECO:0000313" key="8">
    <source>
        <dbReference type="Proteomes" id="UP000717328"/>
    </source>
</evidence>
<dbReference type="Pfam" id="PF23562">
    <property type="entry name" value="AMP-binding_C_3"/>
    <property type="match status" value="1"/>
</dbReference>
<name>A0A9P7FUK4_9AGAR</name>
<dbReference type="InterPro" id="IPR042099">
    <property type="entry name" value="ANL_N_sf"/>
</dbReference>
<accession>A0A9P7FUK4</accession>
<dbReference type="InterPro" id="IPR000873">
    <property type="entry name" value="AMP-dep_synth/lig_dom"/>
</dbReference>
<evidence type="ECO:0000256" key="2">
    <source>
        <dbReference type="ARBA" id="ARBA00022553"/>
    </source>
</evidence>
<keyword evidence="3" id="KW-1133">Transmembrane helix</keyword>
<keyword evidence="8" id="KW-1185">Reference proteome</keyword>
<feature type="transmembrane region" description="Helical" evidence="3">
    <location>
        <begin position="95"/>
        <end position="115"/>
    </location>
</feature>
<dbReference type="Proteomes" id="UP000717328">
    <property type="component" value="Unassembled WGS sequence"/>
</dbReference>
<keyword evidence="3" id="KW-0812">Transmembrane</keyword>
<comment type="caution">
    <text evidence="7">The sequence shown here is derived from an EMBL/GenBank/DDBJ whole genome shotgun (WGS) entry which is preliminary data.</text>
</comment>
<feature type="domain" description="AMP-dependent synthetase/ligase" evidence="4">
    <location>
        <begin position="40"/>
        <end position="372"/>
    </location>
</feature>
<dbReference type="Pfam" id="PF00550">
    <property type="entry name" value="PP-binding"/>
    <property type="match status" value="1"/>
</dbReference>
<evidence type="ECO:0000259" key="5">
    <source>
        <dbReference type="Pfam" id="PF00550"/>
    </source>
</evidence>
<evidence type="ECO:0000259" key="4">
    <source>
        <dbReference type="Pfam" id="PF00501"/>
    </source>
</evidence>
<dbReference type="PANTHER" id="PTHR43439">
    <property type="entry name" value="PHENYLACETATE-COENZYME A LIGASE"/>
    <property type="match status" value="1"/>
</dbReference>
<dbReference type="Gene3D" id="3.40.50.720">
    <property type="entry name" value="NAD(P)-binding Rossmann-like Domain"/>
    <property type="match status" value="1"/>
</dbReference>
<dbReference type="EMBL" id="JABCKI010006059">
    <property type="protein sequence ID" value="KAG5635590.1"/>
    <property type="molecule type" value="Genomic_DNA"/>
</dbReference>
<dbReference type="SUPFAM" id="SSF51735">
    <property type="entry name" value="NAD(P)-binding Rossmann-fold domains"/>
    <property type="match status" value="1"/>
</dbReference>
<organism evidence="7 8">
    <name type="scientific">Sphagnurus paluster</name>
    <dbReference type="NCBI Taxonomy" id="117069"/>
    <lineage>
        <taxon>Eukaryota</taxon>
        <taxon>Fungi</taxon>
        <taxon>Dikarya</taxon>
        <taxon>Basidiomycota</taxon>
        <taxon>Agaricomycotina</taxon>
        <taxon>Agaricomycetes</taxon>
        <taxon>Agaricomycetidae</taxon>
        <taxon>Agaricales</taxon>
        <taxon>Tricholomatineae</taxon>
        <taxon>Lyophyllaceae</taxon>
        <taxon>Sphagnurus</taxon>
    </lineage>
</organism>
<dbReference type="PROSITE" id="PS00455">
    <property type="entry name" value="AMP_BINDING"/>
    <property type="match status" value="1"/>
</dbReference>
<evidence type="ECO:0000256" key="3">
    <source>
        <dbReference type="SAM" id="Phobius"/>
    </source>
</evidence>
<dbReference type="InterPro" id="IPR051414">
    <property type="entry name" value="Adenylate-forming_Reductase"/>
</dbReference>
<keyword evidence="2" id="KW-0597">Phosphoprotein</keyword>